<gene>
    <name evidence="1" type="ORF">M23134_02823</name>
</gene>
<name>A1ZPS1_MICM2</name>
<comment type="caution">
    <text evidence="1">The sequence shown here is derived from an EMBL/GenBank/DDBJ whole genome shotgun (WGS) entry which is preliminary data.</text>
</comment>
<protein>
    <submittedName>
        <fullName evidence="1">Uncharacterized protein</fullName>
    </submittedName>
</protein>
<dbReference type="RefSeq" id="WP_002699211.1">
    <property type="nucleotide sequence ID" value="NZ_AAWS01000022.1"/>
</dbReference>
<dbReference type="Proteomes" id="UP000004095">
    <property type="component" value="Unassembled WGS sequence"/>
</dbReference>
<accession>A1ZPS1</accession>
<evidence type="ECO:0000313" key="1">
    <source>
        <dbReference type="EMBL" id="EAY27576.1"/>
    </source>
</evidence>
<dbReference type="EMBL" id="AAWS01000022">
    <property type="protein sequence ID" value="EAY27576.1"/>
    <property type="molecule type" value="Genomic_DNA"/>
</dbReference>
<organism evidence="1 2">
    <name type="scientific">Microscilla marina ATCC 23134</name>
    <dbReference type="NCBI Taxonomy" id="313606"/>
    <lineage>
        <taxon>Bacteria</taxon>
        <taxon>Pseudomonadati</taxon>
        <taxon>Bacteroidota</taxon>
        <taxon>Cytophagia</taxon>
        <taxon>Cytophagales</taxon>
        <taxon>Microscillaceae</taxon>
        <taxon>Microscilla</taxon>
    </lineage>
</organism>
<reference evidence="1 2" key="1">
    <citation type="submission" date="2007-01" db="EMBL/GenBank/DDBJ databases">
        <authorList>
            <person name="Haygood M."/>
            <person name="Podell S."/>
            <person name="Anderson C."/>
            <person name="Hopkinson B."/>
            <person name="Roe K."/>
            <person name="Barbeau K."/>
            <person name="Gaasterland T."/>
            <person name="Ferriera S."/>
            <person name="Johnson J."/>
            <person name="Kravitz S."/>
            <person name="Beeson K."/>
            <person name="Sutton G."/>
            <person name="Rogers Y.-H."/>
            <person name="Friedman R."/>
            <person name="Frazier M."/>
            <person name="Venter J.C."/>
        </authorList>
    </citation>
    <scope>NUCLEOTIDE SEQUENCE [LARGE SCALE GENOMIC DNA]</scope>
    <source>
        <strain evidence="1 2">ATCC 23134</strain>
    </source>
</reference>
<evidence type="ECO:0000313" key="2">
    <source>
        <dbReference type="Proteomes" id="UP000004095"/>
    </source>
</evidence>
<dbReference type="AlphaFoldDB" id="A1ZPS1"/>
<proteinExistence type="predicted"/>
<keyword evidence="2" id="KW-1185">Reference proteome</keyword>
<sequence>MDIEKASFNFDSLSNICENYYNQNIKASSIKNDEDAREILEQVADDLIDHLVKLCALKYTQDLEKYDYPVRKFKNDILNSISSYNWSFIQILTETPFIYNKSFRLEDAELLRILNILVEPYETKKNQGEELKAGLFFEYFLDHLEYFPQEEALRLMDKMLGFDTVNEDWYEAFLGCFSKLKNHLPKNKKGFDILKKGFLIPDIGWTFKNFIKQTYMKENLVDERYNWIENN</sequence>